<dbReference type="EC" id="2.7.13.3" evidence="2"/>
<reference evidence="11 12" key="1">
    <citation type="submission" date="2018-08" db="EMBL/GenBank/DDBJ databases">
        <title>Fulvimarina sp. 85, whole genome shotgun sequence.</title>
        <authorList>
            <person name="Tuo L."/>
        </authorList>
    </citation>
    <scope>NUCLEOTIDE SEQUENCE [LARGE SCALE GENOMIC DNA]</scope>
    <source>
        <strain evidence="11 12">85</strain>
    </source>
</reference>
<dbReference type="InterPro" id="IPR003594">
    <property type="entry name" value="HATPase_dom"/>
</dbReference>
<feature type="transmembrane region" description="Helical" evidence="8">
    <location>
        <begin position="73"/>
        <end position="95"/>
    </location>
</feature>
<feature type="transmembrane region" description="Helical" evidence="8">
    <location>
        <begin position="317"/>
        <end position="340"/>
    </location>
</feature>
<dbReference type="Gene3D" id="1.10.287.130">
    <property type="match status" value="1"/>
</dbReference>
<keyword evidence="3 7" id="KW-0597">Phosphoprotein</keyword>
<feature type="transmembrane region" description="Helical" evidence="8">
    <location>
        <begin position="116"/>
        <end position="141"/>
    </location>
</feature>
<keyword evidence="8" id="KW-0812">Transmembrane</keyword>
<dbReference type="RefSeq" id="WP_116683219.1">
    <property type="nucleotide sequence ID" value="NZ_QURL01000004.1"/>
</dbReference>
<keyword evidence="5" id="KW-0418">Kinase</keyword>
<evidence type="ECO:0000313" key="11">
    <source>
        <dbReference type="EMBL" id="RFC63488.1"/>
    </source>
</evidence>
<dbReference type="OrthoDB" id="9801651at2"/>
<feature type="domain" description="Histidine kinase" evidence="9">
    <location>
        <begin position="681"/>
        <end position="899"/>
    </location>
</feature>
<feature type="transmembrane region" description="Helical" evidence="8">
    <location>
        <begin position="455"/>
        <end position="476"/>
    </location>
</feature>
<dbReference type="SUPFAM" id="SSF47384">
    <property type="entry name" value="Homodimeric domain of signal transducing histidine kinase"/>
    <property type="match status" value="1"/>
</dbReference>
<dbReference type="InterPro" id="IPR001789">
    <property type="entry name" value="Sig_transdc_resp-reg_receiver"/>
</dbReference>
<feature type="domain" description="Response regulatory" evidence="10">
    <location>
        <begin position="922"/>
        <end position="1036"/>
    </location>
</feature>
<dbReference type="Pfam" id="PF00072">
    <property type="entry name" value="Response_reg"/>
    <property type="match status" value="1"/>
</dbReference>
<feature type="transmembrane region" description="Helical" evidence="8">
    <location>
        <begin position="567"/>
        <end position="591"/>
    </location>
</feature>
<comment type="catalytic activity">
    <reaction evidence="1">
        <text>ATP + protein L-histidine = ADP + protein N-phospho-L-histidine.</text>
        <dbReference type="EC" id="2.7.13.3"/>
    </reaction>
</comment>
<evidence type="ECO:0000256" key="1">
    <source>
        <dbReference type="ARBA" id="ARBA00000085"/>
    </source>
</evidence>
<evidence type="ECO:0000256" key="7">
    <source>
        <dbReference type="PROSITE-ProRule" id="PRU00169"/>
    </source>
</evidence>
<comment type="caution">
    <text evidence="11">The sequence shown here is derived from an EMBL/GenBank/DDBJ whole genome shotgun (WGS) entry which is preliminary data.</text>
</comment>
<feature type="transmembrane region" description="Helical" evidence="8">
    <location>
        <begin position="427"/>
        <end position="449"/>
    </location>
</feature>
<dbReference type="InterPro" id="IPR036097">
    <property type="entry name" value="HisK_dim/P_sf"/>
</dbReference>
<dbReference type="Gene3D" id="3.40.50.2300">
    <property type="match status" value="1"/>
</dbReference>
<dbReference type="CDD" id="cd17574">
    <property type="entry name" value="REC_OmpR"/>
    <property type="match status" value="1"/>
</dbReference>
<name>A0A371X2N2_9HYPH</name>
<feature type="transmembrane region" description="Helical" evidence="8">
    <location>
        <begin position="385"/>
        <end position="406"/>
    </location>
</feature>
<keyword evidence="8" id="KW-1133">Transmembrane helix</keyword>
<organism evidence="11 12">
    <name type="scientific">Fulvimarina endophytica</name>
    <dbReference type="NCBI Taxonomy" id="2293836"/>
    <lineage>
        <taxon>Bacteria</taxon>
        <taxon>Pseudomonadati</taxon>
        <taxon>Pseudomonadota</taxon>
        <taxon>Alphaproteobacteria</taxon>
        <taxon>Hyphomicrobiales</taxon>
        <taxon>Aurantimonadaceae</taxon>
        <taxon>Fulvimarina</taxon>
    </lineage>
</organism>
<evidence type="ECO:0000256" key="3">
    <source>
        <dbReference type="ARBA" id="ARBA00022553"/>
    </source>
</evidence>
<evidence type="ECO:0000256" key="2">
    <source>
        <dbReference type="ARBA" id="ARBA00012438"/>
    </source>
</evidence>
<feature type="transmembrane region" description="Helical" evidence="8">
    <location>
        <begin position="258"/>
        <end position="279"/>
    </location>
</feature>
<dbReference type="SMART" id="SM00388">
    <property type="entry name" value="HisKA"/>
    <property type="match status" value="1"/>
</dbReference>
<feature type="transmembrane region" description="Helical" evidence="8">
    <location>
        <begin position="180"/>
        <end position="196"/>
    </location>
</feature>
<evidence type="ECO:0000256" key="8">
    <source>
        <dbReference type="SAM" id="Phobius"/>
    </source>
</evidence>
<feature type="transmembrane region" description="Helical" evidence="8">
    <location>
        <begin position="360"/>
        <end position="379"/>
    </location>
</feature>
<gene>
    <name evidence="11" type="ORF">DYI37_10695</name>
</gene>
<dbReference type="SMART" id="SM00448">
    <property type="entry name" value="REC"/>
    <property type="match status" value="1"/>
</dbReference>
<proteinExistence type="predicted"/>
<feature type="transmembrane region" description="Helical" evidence="8">
    <location>
        <begin position="147"/>
        <end position="168"/>
    </location>
</feature>
<dbReference type="SMART" id="SM00387">
    <property type="entry name" value="HATPase_c"/>
    <property type="match status" value="1"/>
</dbReference>
<dbReference type="InterPro" id="IPR004358">
    <property type="entry name" value="Sig_transdc_His_kin-like_C"/>
</dbReference>
<evidence type="ECO:0000256" key="6">
    <source>
        <dbReference type="ARBA" id="ARBA00023012"/>
    </source>
</evidence>
<dbReference type="PRINTS" id="PR00344">
    <property type="entry name" value="BCTRLSENSOR"/>
</dbReference>
<dbReference type="InterPro" id="IPR036890">
    <property type="entry name" value="HATPase_C_sf"/>
</dbReference>
<dbReference type="PANTHER" id="PTHR43047:SF64">
    <property type="entry name" value="HISTIDINE KINASE CONTAINING CHEY-HOMOLOGOUS RECEIVER DOMAIN AND PAS DOMAIN-RELATED"/>
    <property type="match status" value="1"/>
</dbReference>
<evidence type="ECO:0000313" key="12">
    <source>
        <dbReference type="Proteomes" id="UP000264310"/>
    </source>
</evidence>
<dbReference type="PROSITE" id="PS50110">
    <property type="entry name" value="RESPONSE_REGULATORY"/>
    <property type="match status" value="1"/>
</dbReference>
<dbReference type="Pfam" id="PF00512">
    <property type="entry name" value="HisKA"/>
    <property type="match status" value="1"/>
</dbReference>
<dbReference type="Gene3D" id="3.30.565.10">
    <property type="entry name" value="Histidine kinase-like ATPase, C-terminal domain"/>
    <property type="match status" value="1"/>
</dbReference>
<evidence type="ECO:0000256" key="5">
    <source>
        <dbReference type="ARBA" id="ARBA00022777"/>
    </source>
</evidence>
<dbReference type="CDD" id="cd00082">
    <property type="entry name" value="HisKA"/>
    <property type="match status" value="1"/>
</dbReference>
<feature type="transmembrane region" description="Helical" evidence="8">
    <location>
        <begin position="46"/>
        <end position="67"/>
    </location>
</feature>
<dbReference type="InterPro" id="IPR005467">
    <property type="entry name" value="His_kinase_dom"/>
</dbReference>
<dbReference type="InterPro" id="IPR003661">
    <property type="entry name" value="HisK_dim/P_dom"/>
</dbReference>
<accession>A0A371X2N2</accession>
<keyword evidence="8" id="KW-0472">Membrane</keyword>
<dbReference type="FunFam" id="3.30.565.10:FF:000010">
    <property type="entry name" value="Sensor histidine kinase RcsC"/>
    <property type="match status" value="1"/>
</dbReference>
<keyword evidence="4" id="KW-0808">Transferase</keyword>
<evidence type="ECO:0000256" key="4">
    <source>
        <dbReference type="ARBA" id="ARBA00022679"/>
    </source>
</evidence>
<dbReference type="GO" id="GO:0000155">
    <property type="term" value="F:phosphorelay sensor kinase activity"/>
    <property type="evidence" value="ECO:0007669"/>
    <property type="project" value="InterPro"/>
</dbReference>
<sequence>MTQPLRVPRVKRTYSRWAADETMEDYALRFTAFGVRRFSAGRIANTAIGAVSFLALEAIGGTITLAYGFPNAALAIVTVCTLIFLAGLPICFYAARAGVDIDLLSRGAGFGYLGSTITSLIYATFTFIFFAIEAAIIAAALELALGLPLTLGYIAASLVVIPLVLYGVTFISRFHAWTQPIWIVLQLLPFVYLAFHERSSITAWTDYTGLFGAPDGTLGLAAFGAASAVLFALMAQIGEQVDFLRFMPAASTIGRKRWWLALVGAGPGWVFFGAVKFFAGSYLAYYAFREGVDFYSAADPVKMYLTVYADMIPSPDLALALTCIFIVVCQLKINVTNAYAGSIAWSNFFSRLTYNHPGRVVWLVFNVMISLFLMEFGMYRVFESILGLYAILAVAWVSALVADLLINRPLGLAPDRIEFRRAHLYDINPVGFGAMTAGILASVSAYAGFFGTGAAALYSYVAVLVPLVVSPLLAWVTGGRFYIAREPDAAVTGTGQKTCCICDYPFDGEDMAHCPVYAGPICSLCCTLDARCGDACKPGSHLADQLRSGLHGLGGSRPLIERVFQSTLVRFFAMMAVVGIVLATVFLFVSIDGQLNGGLSDQAASSLLTKLFVIVVIASGIVVWLFVLSQDSHRRAEEEVRRHTRLLMDEIAAHRETDLALKQAREVAEKANLAKSRYVVGLSHELRSPLNSILGYAQILERRAEPGTPVFTAASTIRRSGDHLSMMIEGLLDISRIEAGKLEIFRHKVALKPLLDQIVDMFALQARSKGLQFRFESPPHLPDFVWTDGKRLRQILINLLSNAVKFTRDGRVAFRLTYRSGIATFVVEDTGIGIAEADLERVFEPFERAGSESDETRPAGTGLGLSITRLLVDIMGGDLTVRSVEGEGTVFTLRVLLSSVHEGEEVQVSKPVPRGYRGNRRCVLVADDNASHRRLVREFLEPIGFEVIEAINGRSAVSAAAIASIDIALLDVSMPDFSGWDVARRIRSGPTDIPIVMISAEAGAERNRPDYRTLYDDYLTKPFLLTDLIERIGSHLNLEWEEESLQDTWFRRAADWDWPPPERLSELRTLARADLLRSLAGALRQIQHDLPNTSDFCAAMRDLAERGRRQTIIDILSSRQMEEDHERSD</sequence>
<dbReference type="Pfam" id="PF02518">
    <property type="entry name" value="HATPase_c"/>
    <property type="match status" value="1"/>
</dbReference>
<feature type="transmembrane region" description="Helical" evidence="8">
    <location>
        <begin position="216"/>
        <end position="237"/>
    </location>
</feature>
<feature type="modified residue" description="4-aspartylphosphate" evidence="7">
    <location>
        <position position="971"/>
    </location>
</feature>
<dbReference type="Proteomes" id="UP000264310">
    <property type="component" value="Unassembled WGS sequence"/>
</dbReference>
<dbReference type="AlphaFoldDB" id="A0A371X2N2"/>
<dbReference type="SUPFAM" id="SSF55874">
    <property type="entry name" value="ATPase domain of HSP90 chaperone/DNA topoisomerase II/histidine kinase"/>
    <property type="match status" value="1"/>
</dbReference>
<keyword evidence="6" id="KW-0902">Two-component regulatory system</keyword>
<keyword evidence="12" id="KW-1185">Reference proteome</keyword>
<dbReference type="SUPFAM" id="SSF52172">
    <property type="entry name" value="CheY-like"/>
    <property type="match status" value="1"/>
</dbReference>
<dbReference type="EMBL" id="QURL01000004">
    <property type="protein sequence ID" value="RFC63488.1"/>
    <property type="molecule type" value="Genomic_DNA"/>
</dbReference>
<evidence type="ECO:0000259" key="9">
    <source>
        <dbReference type="PROSITE" id="PS50109"/>
    </source>
</evidence>
<protein>
    <recommendedName>
        <fullName evidence="2">histidine kinase</fullName>
        <ecNumber evidence="2">2.7.13.3</ecNumber>
    </recommendedName>
</protein>
<dbReference type="PANTHER" id="PTHR43047">
    <property type="entry name" value="TWO-COMPONENT HISTIDINE PROTEIN KINASE"/>
    <property type="match status" value="1"/>
</dbReference>
<dbReference type="PROSITE" id="PS50109">
    <property type="entry name" value="HIS_KIN"/>
    <property type="match status" value="1"/>
</dbReference>
<dbReference type="CDD" id="cd16922">
    <property type="entry name" value="HATPase_EvgS-ArcB-TorS-like"/>
    <property type="match status" value="1"/>
</dbReference>
<feature type="transmembrane region" description="Helical" evidence="8">
    <location>
        <begin position="611"/>
        <end position="628"/>
    </location>
</feature>
<dbReference type="Gene3D" id="1.10.4160.10">
    <property type="entry name" value="Hydantoin permease"/>
    <property type="match status" value="1"/>
</dbReference>
<dbReference type="InterPro" id="IPR011006">
    <property type="entry name" value="CheY-like_superfamily"/>
</dbReference>
<evidence type="ECO:0000259" key="10">
    <source>
        <dbReference type="PROSITE" id="PS50110"/>
    </source>
</evidence>